<accession>A6T8C2</accession>
<sequence length="164" mass="18525">MSKESGLMEVFISRPNWLPEELKDALGKFDDTLPDLMMYGNTIGISQPCLQTPFDDIVELMTRCECVIIFALPQIYITAGSIKENKVNNVVLPTEWNQIETAIALSLKKPTLVLLHKDVQARGLLERGAANVFIHTVDTSKNDWIDSVKPILEHLKEKAYRAKK</sequence>
<dbReference type="PaxDb" id="272620-KPN_01411"/>
<dbReference type="EnsemblBacteria" id="ABR76843">
    <property type="protein sequence ID" value="ABR76843"/>
    <property type="gene ID" value="KPN_01411"/>
</dbReference>
<dbReference type="RefSeq" id="WP_015958303.1">
    <property type="nucleotide sequence ID" value="NC_009648.1"/>
</dbReference>
<organism evidence="1 2">
    <name type="scientific">Klebsiella pneumoniae subsp. pneumoniae (strain ATCC 700721 / MGH 78578)</name>
    <dbReference type="NCBI Taxonomy" id="272620"/>
    <lineage>
        <taxon>Bacteria</taxon>
        <taxon>Pseudomonadati</taxon>
        <taxon>Pseudomonadota</taxon>
        <taxon>Gammaproteobacteria</taxon>
        <taxon>Enterobacterales</taxon>
        <taxon>Enterobacteriaceae</taxon>
        <taxon>Klebsiella/Raoultella group</taxon>
        <taxon>Klebsiella</taxon>
        <taxon>Klebsiella pneumoniae complex</taxon>
    </lineage>
</organism>
<dbReference type="STRING" id="272620.KPN_01411"/>
<dbReference type="KEGG" id="kpn:KPN_01411"/>
<reference evidence="1 2" key="1">
    <citation type="journal article" date="2001" name="Nature">
        <title>Complete genome sequence of Salmonella enterica serovar Typhimurium LT2.</title>
        <authorList>
            <person name="McClelland M."/>
            <person name="Sanderson K.E."/>
            <person name="Spieth J."/>
            <person name="Clifton S.W."/>
            <person name="Latreille P."/>
            <person name="Courtney L."/>
            <person name="Porwollik S."/>
            <person name="Ali J."/>
            <person name="Dante M."/>
            <person name="Du F."/>
            <person name="Hou S."/>
            <person name="Layman D."/>
            <person name="Leonard S."/>
            <person name="Nguyen C."/>
            <person name="Scott K."/>
            <person name="Holmes A."/>
            <person name="Grewal N."/>
            <person name="Mulvaney E."/>
            <person name="Ryan E."/>
            <person name="Sun H."/>
            <person name="Florea L."/>
            <person name="Miller W."/>
            <person name="Stoneking T."/>
            <person name="Nhan M."/>
            <person name="Waterston R."/>
            <person name="Wilson R.K."/>
        </authorList>
    </citation>
    <scope>NUCLEOTIDE SEQUENCE [LARGE SCALE GENOMIC DNA]</scope>
    <source>
        <strain evidence="2">ATCC 700721 / MGH 78578</strain>
    </source>
</reference>
<reference evidence="1 2" key="2">
    <citation type="submission" date="2006-09" db="EMBL/GenBank/DDBJ databases">
        <authorList>
            <consortium name="The Klebsiella pneumonia Genome Sequencing Project"/>
            <person name="McClelland M."/>
            <person name="Sanderson E.K."/>
            <person name="Spieth J."/>
            <person name="Clifton W.S."/>
            <person name="Latreille P."/>
            <person name="Sabo A."/>
            <person name="Pepin K."/>
            <person name="Bhonagiri V."/>
            <person name="Porwollik S."/>
            <person name="Ali J."/>
            <person name="Wilson R.K."/>
        </authorList>
    </citation>
    <scope>NUCLEOTIDE SEQUENCE [LARGE SCALE GENOMIC DNA]</scope>
    <source>
        <strain evidence="2">ATCC 700721 / MGH 78578</strain>
    </source>
</reference>
<gene>
    <name evidence="1" type="ORF">KPN_01411</name>
</gene>
<evidence type="ECO:0000313" key="2">
    <source>
        <dbReference type="Proteomes" id="UP000000265"/>
    </source>
</evidence>
<dbReference type="Proteomes" id="UP000000265">
    <property type="component" value="Chromosome"/>
</dbReference>
<dbReference type="GeneID" id="93273633"/>
<proteinExistence type="predicted"/>
<evidence type="ECO:0000313" key="1">
    <source>
        <dbReference type="EMBL" id="ABR76843.1"/>
    </source>
</evidence>
<name>A6T8C2_KLEP7</name>
<dbReference type="HOGENOM" id="CLU_083559_1_1_6"/>
<evidence type="ECO:0008006" key="3">
    <source>
        <dbReference type="Google" id="ProtNLM"/>
    </source>
</evidence>
<protein>
    <recommendedName>
        <fullName evidence="3">TIR domain-containing protein</fullName>
    </recommendedName>
</protein>
<dbReference type="EMBL" id="CP000647">
    <property type="protein sequence ID" value="ABR76843.1"/>
    <property type="molecule type" value="Genomic_DNA"/>
</dbReference>
<dbReference type="AlphaFoldDB" id="A6T8C2"/>